<evidence type="ECO:0000256" key="3">
    <source>
        <dbReference type="ARBA" id="ARBA00023163"/>
    </source>
</evidence>
<dbReference type="Gene3D" id="1.10.10.10">
    <property type="entry name" value="Winged helix-like DNA-binding domain superfamily/Winged helix DNA-binding domain"/>
    <property type="match status" value="1"/>
</dbReference>
<dbReference type="InterPro" id="IPR013762">
    <property type="entry name" value="Integrase-like_cat_sf"/>
</dbReference>
<dbReference type="PROSITE" id="PS51900">
    <property type="entry name" value="CB"/>
    <property type="match status" value="1"/>
</dbReference>
<keyword evidence="11" id="KW-1185">Reference proteome</keyword>
<dbReference type="EMBL" id="JAAXKZ010000187">
    <property type="protein sequence ID" value="NMH95425.1"/>
    <property type="molecule type" value="Genomic_DNA"/>
</dbReference>
<dbReference type="Pfam" id="PF00392">
    <property type="entry name" value="GntR"/>
    <property type="match status" value="1"/>
</dbReference>
<dbReference type="PANTHER" id="PTHR30349">
    <property type="entry name" value="PHAGE INTEGRASE-RELATED"/>
    <property type="match status" value="1"/>
</dbReference>
<dbReference type="Gene3D" id="1.10.443.10">
    <property type="entry name" value="Intergrase catalytic core"/>
    <property type="match status" value="1"/>
</dbReference>
<dbReference type="Proteomes" id="UP000586918">
    <property type="component" value="Unassembled WGS sequence"/>
</dbReference>
<dbReference type="GO" id="GO:0006310">
    <property type="term" value="P:DNA recombination"/>
    <property type="evidence" value="ECO:0007669"/>
    <property type="project" value="UniProtKB-KW"/>
</dbReference>
<organism evidence="10 11">
    <name type="scientific">Pseudonocardia bannensis</name>
    <dbReference type="NCBI Taxonomy" id="630973"/>
    <lineage>
        <taxon>Bacteria</taxon>
        <taxon>Bacillati</taxon>
        <taxon>Actinomycetota</taxon>
        <taxon>Actinomycetes</taxon>
        <taxon>Pseudonocardiales</taxon>
        <taxon>Pseudonocardiaceae</taxon>
        <taxon>Pseudonocardia</taxon>
    </lineage>
</organism>
<dbReference type="InterPro" id="IPR000524">
    <property type="entry name" value="Tscrpt_reg_HTH_GntR"/>
</dbReference>
<dbReference type="SUPFAM" id="SSF56349">
    <property type="entry name" value="DNA breaking-rejoining enzymes"/>
    <property type="match status" value="1"/>
</dbReference>
<dbReference type="InterPro" id="IPR036388">
    <property type="entry name" value="WH-like_DNA-bd_sf"/>
</dbReference>
<accession>A0A848DSC6</accession>
<reference evidence="10 11" key="1">
    <citation type="submission" date="2020-04" db="EMBL/GenBank/DDBJ databases">
        <authorList>
            <person name="Klaysubun C."/>
            <person name="Duangmal K."/>
            <person name="Lipun K."/>
        </authorList>
    </citation>
    <scope>NUCLEOTIDE SEQUENCE [LARGE SCALE GENOMIC DNA]</scope>
    <source>
        <strain evidence="10 11">DSM 45300</strain>
    </source>
</reference>
<keyword evidence="3" id="KW-0804">Transcription</keyword>
<evidence type="ECO:0000259" key="8">
    <source>
        <dbReference type="PROSITE" id="PS51898"/>
    </source>
</evidence>
<dbReference type="GO" id="GO:0003677">
    <property type="term" value="F:DNA binding"/>
    <property type="evidence" value="ECO:0007669"/>
    <property type="project" value="UniProtKB-UniRule"/>
</dbReference>
<dbReference type="InterPro" id="IPR044068">
    <property type="entry name" value="CB"/>
</dbReference>
<keyword evidence="2 5" id="KW-0238">DNA-binding</keyword>
<feature type="domain" description="Tyr recombinase" evidence="8">
    <location>
        <begin position="208"/>
        <end position="411"/>
    </location>
</feature>
<evidence type="ECO:0000256" key="4">
    <source>
        <dbReference type="ARBA" id="ARBA00023172"/>
    </source>
</evidence>
<sequence length="616" mass="67142">MAGRPSVRNARSRGSIDELPSGALRVRVYAGVDPVTKKRHDLVEVIPSGPRAWAEAEAVRGRLLQQVADRRSPRTSATVDELLTRYLDQFPGSPNTLDLYRTHVRNHISPCLGHVRVGKLDAETLDSFYAELRRCRARCTGRASVEHRVSGPHECTEKCRRHVCRPLAATTIRHIHFILSGAYKRAVRWGWVSESPTVKAEPPPAPKPNPQPPTAAEAARIVTESWRDPDWGALVWTAMTTGMRRGELCAIRRSLVDLTAGRETVWLRKAIRRDPDAGWVEGDLKTHQQRRIALDAETVVVLREHIDRCDERAAALGIELPADAFLFSGSLDGSTFPTPDSVTQRYDRMATRLRIETTLHKLRHYSATELITAGVDPRTVAGRLGHGGGGTTTLKTYTAWVSEADQRAARGLGAGMPQRPAELDPVRRVRQEPRHPYERVAAAVAQRVDDGELALGELAPATADLATDHGVSLATAGRAVALLKEWGVLTAVGRGRARIAGRAVPVAVETAEPVGATALVEPSVPAELPDVASPAGEAGRSVSFCSITLRGPDGQRYPARMVPGSLADPGAFRAHLLGVARIEVPERTDEGEAWIGDFELEVAEIGTDRPPVTLRW</sequence>
<dbReference type="RefSeq" id="WP_169416081.1">
    <property type="nucleotide sequence ID" value="NZ_JAAXKZ010000187.1"/>
</dbReference>
<evidence type="ECO:0000256" key="2">
    <source>
        <dbReference type="ARBA" id="ARBA00023125"/>
    </source>
</evidence>
<gene>
    <name evidence="10" type="ORF">HF519_28525</name>
</gene>
<evidence type="ECO:0000256" key="5">
    <source>
        <dbReference type="PROSITE-ProRule" id="PRU01248"/>
    </source>
</evidence>
<feature type="region of interest" description="Disordered" evidence="6">
    <location>
        <begin position="196"/>
        <end position="215"/>
    </location>
</feature>
<feature type="compositionally biased region" description="Pro residues" evidence="6">
    <location>
        <begin position="201"/>
        <end position="213"/>
    </location>
</feature>
<name>A0A848DSC6_9PSEU</name>
<dbReference type="InterPro" id="IPR010998">
    <property type="entry name" value="Integrase_recombinase_N"/>
</dbReference>
<evidence type="ECO:0000256" key="6">
    <source>
        <dbReference type="SAM" id="MobiDB-lite"/>
    </source>
</evidence>
<evidence type="ECO:0000259" key="7">
    <source>
        <dbReference type="PROSITE" id="PS50949"/>
    </source>
</evidence>
<dbReference type="InterPro" id="IPR011010">
    <property type="entry name" value="DNA_brk_join_enz"/>
</dbReference>
<dbReference type="AlphaFoldDB" id="A0A848DSC6"/>
<dbReference type="Gene3D" id="1.10.150.130">
    <property type="match status" value="1"/>
</dbReference>
<dbReference type="SUPFAM" id="SSF46785">
    <property type="entry name" value="Winged helix' DNA-binding domain"/>
    <property type="match status" value="1"/>
</dbReference>
<dbReference type="InterPro" id="IPR050090">
    <property type="entry name" value="Tyrosine_recombinase_XerCD"/>
</dbReference>
<dbReference type="PROSITE" id="PS51898">
    <property type="entry name" value="TYR_RECOMBINASE"/>
    <property type="match status" value="1"/>
</dbReference>
<dbReference type="GO" id="GO:0015074">
    <property type="term" value="P:DNA integration"/>
    <property type="evidence" value="ECO:0007669"/>
    <property type="project" value="InterPro"/>
</dbReference>
<keyword evidence="4" id="KW-0233">DNA recombination</keyword>
<dbReference type="GO" id="GO:0003700">
    <property type="term" value="F:DNA-binding transcription factor activity"/>
    <property type="evidence" value="ECO:0007669"/>
    <property type="project" value="InterPro"/>
</dbReference>
<protein>
    <submittedName>
        <fullName evidence="10">Tyrosine-type recombinase/integrase</fullName>
    </submittedName>
</protein>
<evidence type="ECO:0000313" key="10">
    <source>
        <dbReference type="EMBL" id="NMH95425.1"/>
    </source>
</evidence>
<dbReference type="SMART" id="SM00345">
    <property type="entry name" value="HTH_GNTR"/>
    <property type="match status" value="1"/>
</dbReference>
<dbReference type="PANTHER" id="PTHR30349:SF91">
    <property type="entry name" value="INTA PROTEIN"/>
    <property type="match status" value="1"/>
</dbReference>
<evidence type="ECO:0000259" key="9">
    <source>
        <dbReference type="PROSITE" id="PS51900"/>
    </source>
</evidence>
<proteinExistence type="predicted"/>
<evidence type="ECO:0000256" key="1">
    <source>
        <dbReference type="ARBA" id="ARBA00023015"/>
    </source>
</evidence>
<dbReference type="PROSITE" id="PS50949">
    <property type="entry name" value="HTH_GNTR"/>
    <property type="match status" value="1"/>
</dbReference>
<evidence type="ECO:0000313" key="11">
    <source>
        <dbReference type="Proteomes" id="UP000586918"/>
    </source>
</evidence>
<feature type="domain" description="Core-binding (CB)" evidence="9">
    <location>
        <begin position="77"/>
        <end position="187"/>
    </location>
</feature>
<feature type="domain" description="HTH gntR-type" evidence="7">
    <location>
        <begin position="434"/>
        <end position="502"/>
    </location>
</feature>
<keyword evidence="1" id="KW-0805">Transcription regulation</keyword>
<dbReference type="InterPro" id="IPR036390">
    <property type="entry name" value="WH_DNA-bd_sf"/>
</dbReference>
<comment type="caution">
    <text evidence="10">The sequence shown here is derived from an EMBL/GenBank/DDBJ whole genome shotgun (WGS) entry which is preliminary data.</text>
</comment>
<dbReference type="Pfam" id="PF00589">
    <property type="entry name" value="Phage_integrase"/>
    <property type="match status" value="1"/>
</dbReference>
<dbReference type="InterPro" id="IPR002104">
    <property type="entry name" value="Integrase_catalytic"/>
</dbReference>